<dbReference type="OrthoDB" id="5961at2759"/>
<evidence type="ECO:0000313" key="6">
    <source>
        <dbReference type="EMBL" id="OQO01363.1"/>
    </source>
</evidence>
<feature type="region of interest" description="Disordered" evidence="3">
    <location>
        <begin position="938"/>
        <end position="1078"/>
    </location>
</feature>
<keyword evidence="4" id="KW-0812">Transmembrane</keyword>
<dbReference type="GO" id="GO:0008061">
    <property type="term" value="F:chitin binding"/>
    <property type="evidence" value="ECO:0007669"/>
    <property type="project" value="UniProtKB-UniRule"/>
</dbReference>
<keyword evidence="1 2" id="KW-0147">Chitin-binding</keyword>
<keyword evidence="4" id="KW-1133">Transmembrane helix</keyword>
<feature type="compositionally biased region" description="Basic and acidic residues" evidence="3">
    <location>
        <begin position="1334"/>
        <end position="1349"/>
    </location>
</feature>
<keyword evidence="2" id="KW-1015">Disulfide bond</keyword>
<dbReference type="Pfam" id="PF10104">
    <property type="entry name" value="Brr6_like_C_C"/>
    <property type="match status" value="1"/>
</dbReference>
<keyword evidence="4" id="KW-0472">Membrane</keyword>
<feature type="region of interest" description="Disordered" evidence="3">
    <location>
        <begin position="386"/>
        <end position="424"/>
    </location>
</feature>
<name>A0A1V8SQC2_9PEZI</name>
<sequence>MKCNPKNGECNGMTIKELSNDLGVVGVLHLHALPARSGLQPDDGVAEIQLGLGDADSDYDLDDAELDPRDNSNVSLDGKCDVEGGNKTCAGSKFGECCSMEGLCGNGRDFCNENKCTNTYSGPSCGMDPIAIPYWHWYHDSMKQLSTDGYCGMGEEYCERPNCDPTWGQCNDFTWQEASNDPGTVSAAKRKAHSALSEVGTGGADQVASRGKPDRSDDSECTTANIPPDITSNELDMDILLHRGVSPPSIDGPCGLGVGDTTCRSINKDSDFGGCGSNFGYCGRDEAHCAYRNCQSGGRFGRCDEPTQEELSKISSVIDFDDVESPCVADQSCDDPKWAARKRQDADAVVETVTGTPVTVTATTDDSPTGFVDPNASSAILDAAATDASDPNDDSTPVATTPTAATDADRLSTSASLPTVPNTAMDSTATDFAATKSQATTSSSSSTGMIVAVIGTLTPYIPTLQVVKPSAAATIPSFSNAAGYIAASPSTLATGTISSASTTSNSYFWPMWDIPTFIATGLTRMTGPTSVSVFHPRNTTVPVSGTGTTPARITTATGLPSSIAGAKPEAAHTQKASAGPVLPNAMTDAVAAVLVVGLVKIKFAEPLAVANFHTLRYPPSLHFSHTGFIPAHTSKPTVMPTKLTTIISSFTLSLWKQVVKTSFSFEKQTHLQKEGGAGIGAEDKKRRKSTVHHMSMSLTGFRQADVLGPTTTVRLHIAPFNPTLYPSLLSSTAQAAASNISYHTLETFPERGFGYLDLPRAEADKLKKKLNGTTLKGVKMKVDEARPEKKRKADETEEERKVRKKAKREMKGREDGVLEGWEMGEGRHVKRGWTDGKEVKVKRVKKSKDGENAKPEKKKEGKGKKESKAGKKVVFKTVVPPNAIEIVTTEKAESKVKDKKIKKERSGGKILKSVKEFAKSKKLATGSDGASVARSTLIHEDGKGWLDNDGTVVEPERVSKRAKRERDAVAENATPSIKLSRSVAARRLRNPSPVPPPATADSSAEDESSVVSSNSSDSESDEDRSGTNFNQADNTAAKANPEPATAPRDIHPLEALYKRPATATSDNERVRPAPIDTSFSFFASGDSADIEEDTAVPSIHPPQTPHTKQDLDWRALRSAAPTPDTAAIGRKLSFPCAGHVHEADESDEQEAEADATLGAVDGGTVEIAPNGRHDVKEESEFRKYFFEHRALSMSRNQYVSGMDFEWANGVGQVDSTSGFGKIALKHQTPGTESRKRPCSQFESPTRHQYTTPGAGRRSPDKALPGLPPAAFNAHWTPRNTRNDVDDSSAGETPKRQDDSEPGTPADVMAARQLVGHLSPYKSAPVVMTLATSRGEEEQRHVEMEWEKSRQSPTKKSNLWNRVVAKCSPGRGSIPRAEVVQHKHSVARGQEHRELSRQRSRKRRYSVSDSGSDAEVDDSELTMPRTSSPRKTSGRMRHNNSDTLQSEKQDQQPHWLSRLFTFIGQHPTVPHILSFYAQLAFNVFLLAMFSYILWCFWSAIQGDVNKKAFEASADIIAEISQCAHDFKINSCDSPTRAPALQQVCANWAKCMNRDPMKVARAKVSAQSFAEIFNGFVDALSWKSITVAAAFVLGGLLVSNVAFSKLRHSASVEQPWAHPYGYQQGPPATPQTSRQFTGEGGYYGQGTPWRDGPALEPLPSAGAFQGIEGRGSPVRKLGYH</sequence>
<dbReference type="InterPro" id="IPR040202">
    <property type="entry name" value="Brl1/Brr6"/>
</dbReference>
<evidence type="ECO:0000313" key="7">
    <source>
        <dbReference type="Proteomes" id="UP000192596"/>
    </source>
</evidence>
<dbReference type="Proteomes" id="UP000192596">
    <property type="component" value="Unassembled WGS sequence"/>
</dbReference>
<feature type="compositionally biased region" description="Polar residues" evidence="3">
    <location>
        <begin position="221"/>
        <end position="231"/>
    </location>
</feature>
<proteinExistence type="predicted"/>
<gene>
    <name evidence="6" type="ORF">B0A48_12918</name>
</gene>
<dbReference type="GO" id="GO:0006998">
    <property type="term" value="P:nuclear envelope organization"/>
    <property type="evidence" value="ECO:0007669"/>
    <property type="project" value="InterPro"/>
</dbReference>
<feature type="compositionally biased region" description="Polar residues" evidence="3">
    <location>
        <begin position="411"/>
        <end position="424"/>
    </location>
</feature>
<feature type="region of interest" description="Disordered" evidence="3">
    <location>
        <begin position="195"/>
        <end position="231"/>
    </location>
</feature>
<evidence type="ECO:0000259" key="5">
    <source>
        <dbReference type="PROSITE" id="PS50941"/>
    </source>
</evidence>
<feature type="region of interest" description="Disordered" evidence="3">
    <location>
        <begin position="782"/>
        <end position="812"/>
    </location>
</feature>
<dbReference type="GO" id="GO:0055088">
    <property type="term" value="P:lipid homeostasis"/>
    <property type="evidence" value="ECO:0007669"/>
    <property type="project" value="InterPro"/>
</dbReference>
<accession>A0A1V8SQC2</accession>
<feature type="compositionally biased region" description="Polar residues" evidence="3">
    <location>
        <begin position="1350"/>
        <end position="1359"/>
    </location>
</feature>
<feature type="transmembrane region" description="Helical" evidence="4">
    <location>
        <begin position="1474"/>
        <end position="1496"/>
    </location>
</feature>
<dbReference type="Gene3D" id="3.30.60.10">
    <property type="entry name" value="Endochitinase-like"/>
    <property type="match status" value="1"/>
</dbReference>
<dbReference type="PROSITE" id="PS50941">
    <property type="entry name" value="CHIT_BIND_I_2"/>
    <property type="match status" value="1"/>
</dbReference>
<feature type="domain" description="Chitin-binding type-1" evidence="5">
    <location>
        <begin position="77"/>
        <end position="127"/>
    </location>
</feature>
<protein>
    <recommendedName>
        <fullName evidence="5">Chitin-binding type-1 domain-containing protein</fullName>
    </recommendedName>
</protein>
<comment type="caution">
    <text evidence="6">The sequence shown here is derived from an EMBL/GenBank/DDBJ whole genome shotgun (WGS) entry which is preliminary data.</text>
</comment>
<feature type="disulfide bond" evidence="2">
    <location>
        <begin position="97"/>
        <end position="111"/>
    </location>
</feature>
<feature type="compositionally biased region" description="Basic and acidic residues" evidence="3">
    <location>
        <begin position="954"/>
        <end position="969"/>
    </location>
</feature>
<feature type="compositionally biased region" description="Polar residues" evidence="3">
    <location>
        <begin position="1240"/>
        <end position="1251"/>
    </location>
</feature>
<feature type="compositionally biased region" description="Low complexity" evidence="3">
    <location>
        <begin position="394"/>
        <end position="406"/>
    </location>
</feature>
<dbReference type="PANTHER" id="PTHR28136">
    <property type="entry name" value="NUCLEUS EXPORT PROTEIN BRR6"/>
    <property type="match status" value="1"/>
</dbReference>
<feature type="region of interest" description="Disordered" evidence="3">
    <location>
        <begin position="1616"/>
        <end position="1641"/>
    </location>
</feature>
<feature type="compositionally biased region" description="Basic and acidic residues" evidence="3">
    <location>
        <begin position="782"/>
        <end position="801"/>
    </location>
</feature>
<dbReference type="SMART" id="SM01042">
    <property type="entry name" value="Brr6_like_C_C"/>
    <property type="match status" value="1"/>
</dbReference>
<dbReference type="InParanoid" id="A0A1V8SQC2"/>
<dbReference type="SMART" id="SM00270">
    <property type="entry name" value="ChtBD1"/>
    <property type="match status" value="2"/>
</dbReference>
<evidence type="ECO:0000256" key="3">
    <source>
        <dbReference type="SAM" id="MobiDB-lite"/>
    </source>
</evidence>
<feature type="region of interest" description="Disordered" evidence="3">
    <location>
        <begin position="1334"/>
        <end position="1449"/>
    </location>
</feature>
<dbReference type="InterPro" id="IPR001002">
    <property type="entry name" value="Chitin-bd_1"/>
</dbReference>
<organism evidence="6 7">
    <name type="scientific">Cryoendolithus antarcticus</name>
    <dbReference type="NCBI Taxonomy" id="1507870"/>
    <lineage>
        <taxon>Eukaryota</taxon>
        <taxon>Fungi</taxon>
        <taxon>Dikarya</taxon>
        <taxon>Ascomycota</taxon>
        <taxon>Pezizomycotina</taxon>
        <taxon>Dothideomycetes</taxon>
        <taxon>Dothideomycetidae</taxon>
        <taxon>Cladosporiales</taxon>
        <taxon>Cladosporiaceae</taxon>
        <taxon>Cryoendolithus</taxon>
    </lineage>
</organism>
<dbReference type="InterPro" id="IPR018767">
    <property type="entry name" value="Brl1/Brr6_dom"/>
</dbReference>
<feature type="region of interest" description="Disordered" evidence="3">
    <location>
        <begin position="832"/>
        <end position="873"/>
    </location>
</feature>
<dbReference type="EMBL" id="NAJO01000031">
    <property type="protein sequence ID" value="OQO01363.1"/>
    <property type="molecule type" value="Genomic_DNA"/>
</dbReference>
<evidence type="ECO:0000256" key="2">
    <source>
        <dbReference type="PROSITE-ProRule" id="PRU00261"/>
    </source>
</evidence>
<dbReference type="PANTHER" id="PTHR28136:SF1">
    <property type="entry name" value="NUCLEUS EXPORT PROTEIN BRL1"/>
    <property type="match status" value="1"/>
</dbReference>
<dbReference type="InterPro" id="IPR036861">
    <property type="entry name" value="Endochitinase-like_sf"/>
</dbReference>
<feature type="compositionally biased region" description="Basic and acidic residues" evidence="3">
    <location>
        <begin position="832"/>
        <end position="869"/>
    </location>
</feature>
<dbReference type="SUPFAM" id="SSF57016">
    <property type="entry name" value="Plant lectins/antimicrobial peptides"/>
    <property type="match status" value="1"/>
</dbReference>
<evidence type="ECO:0000256" key="4">
    <source>
        <dbReference type="SAM" id="Phobius"/>
    </source>
</evidence>
<dbReference type="GO" id="GO:0031965">
    <property type="term" value="C:nuclear membrane"/>
    <property type="evidence" value="ECO:0007669"/>
    <property type="project" value="InterPro"/>
</dbReference>
<evidence type="ECO:0000256" key="1">
    <source>
        <dbReference type="ARBA" id="ARBA00022669"/>
    </source>
</evidence>
<dbReference type="STRING" id="1507870.A0A1V8SQC2"/>
<dbReference type="CDD" id="cd00035">
    <property type="entry name" value="ChtBD1"/>
    <property type="match status" value="1"/>
</dbReference>
<keyword evidence="7" id="KW-1185">Reference proteome</keyword>
<feature type="region of interest" description="Disordered" evidence="3">
    <location>
        <begin position="1658"/>
        <end position="1678"/>
    </location>
</feature>
<feature type="region of interest" description="Disordered" evidence="3">
    <location>
        <begin position="1225"/>
        <end position="1304"/>
    </location>
</feature>
<comment type="caution">
    <text evidence="2">Lacks conserved residue(s) required for the propagation of feature annotation.</text>
</comment>
<reference evidence="7" key="1">
    <citation type="submission" date="2017-03" db="EMBL/GenBank/DDBJ databases">
        <title>Genomes of endolithic fungi from Antarctica.</title>
        <authorList>
            <person name="Coleine C."/>
            <person name="Masonjones S."/>
            <person name="Stajich J.E."/>
        </authorList>
    </citation>
    <scope>NUCLEOTIDE SEQUENCE [LARGE SCALE GENOMIC DNA]</scope>
    <source>
        <strain evidence="7">CCFEE 5527</strain>
    </source>
</reference>